<organism evidence="2 3">
    <name type="scientific">Streptomyces griseochromogenes</name>
    <dbReference type="NCBI Taxonomy" id="68214"/>
    <lineage>
        <taxon>Bacteria</taxon>
        <taxon>Bacillati</taxon>
        <taxon>Actinomycetota</taxon>
        <taxon>Actinomycetes</taxon>
        <taxon>Kitasatosporales</taxon>
        <taxon>Streptomycetaceae</taxon>
        <taxon>Streptomyces</taxon>
    </lineage>
</organism>
<proteinExistence type="predicted"/>
<gene>
    <name evidence="2" type="ORF">J2Z21_008735</name>
</gene>
<dbReference type="EMBL" id="JAGGLP010000033">
    <property type="protein sequence ID" value="MBP2055719.1"/>
    <property type="molecule type" value="Genomic_DNA"/>
</dbReference>
<keyword evidence="1" id="KW-0812">Transmembrane</keyword>
<evidence type="ECO:0000313" key="3">
    <source>
        <dbReference type="Proteomes" id="UP001519309"/>
    </source>
</evidence>
<keyword evidence="1" id="KW-0472">Membrane</keyword>
<feature type="transmembrane region" description="Helical" evidence="1">
    <location>
        <begin position="35"/>
        <end position="56"/>
    </location>
</feature>
<dbReference type="RefSeq" id="WP_237281651.1">
    <property type="nucleotide sequence ID" value="NZ_CP016279.1"/>
</dbReference>
<comment type="caution">
    <text evidence="2">The sequence shown here is derived from an EMBL/GenBank/DDBJ whole genome shotgun (WGS) entry which is preliminary data.</text>
</comment>
<feature type="transmembrane region" description="Helical" evidence="1">
    <location>
        <begin position="68"/>
        <end position="87"/>
    </location>
</feature>
<keyword evidence="1" id="KW-1133">Transmembrane helix</keyword>
<dbReference type="Proteomes" id="UP001519309">
    <property type="component" value="Unassembled WGS sequence"/>
</dbReference>
<keyword evidence="3" id="KW-1185">Reference proteome</keyword>
<name>A0ABS4M7R3_9ACTN</name>
<evidence type="ECO:0000256" key="1">
    <source>
        <dbReference type="SAM" id="Phobius"/>
    </source>
</evidence>
<evidence type="ECO:0000313" key="2">
    <source>
        <dbReference type="EMBL" id="MBP2055719.1"/>
    </source>
</evidence>
<protein>
    <submittedName>
        <fullName evidence="2">ABC-type uncharacterized transport system permease subunit</fullName>
    </submittedName>
</protein>
<accession>A0ABS4M7R3</accession>
<sequence length="106" mass="11192">MRTLRTVALVTAPPVFLAVAGLVHSRHLTASTSAHWVALHIALLPAFPLLVLGLLVPLWGRPARDLDGALTVVVWAGCFGYAAYYSGLDAVAGIYRRAARLSVGAC</sequence>
<reference evidence="2 3" key="1">
    <citation type="submission" date="2021-03" db="EMBL/GenBank/DDBJ databases">
        <title>Genomic Encyclopedia of Type Strains, Phase IV (KMG-IV): sequencing the most valuable type-strain genomes for metagenomic binning, comparative biology and taxonomic classification.</title>
        <authorList>
            <person name="Goeker M."/>
        </authorList>
    </citation>
    <scope>NUCLEOTIDE SEQUENCE [LARGE SCALE GENOMIC DNA]</scope>
    <source>
        <strain evidence="2 3">DSM 40499</strain>
    </source>
</reference>